<dbReference type="SMART" id="SM01130">
    <property type="entry name" value="DHDPS"/>
    <property type="match status" value="1"/>
</dbReference>
<dbReference type="GO" id="GO:0008840">
    <property type="term" value="F:4-hydroxy-tetrahydrodipicolinate synthase activity"/>
    <property type="evidence" value="ECO:0007669"/>
    <property type="project" value="TreeGrafter"/>
</dbReference>
<evidence type="ECO:0000313" key="4">
    <source>
        <dbReference type="Proteomes" id="UP000302218"/>
    </source>
</evidence>
<sequence>MALSASQVQEHLRGVAAGLLTPLNGELEIEHGKLSENAETLYQEGIRTFLATANISEYHSLSQRERIDAAETAVDALPEDTCVLAGVGGSTSNATELIREYERIGVDAMMIMPPDHTYLHEEGLLEYYRKLAAATDRPLVPYVRGFDPSIEYLGKLTRVDGIVGIKYALPDAVKLGAGVAAGDDDVVWVNGLAEPFAVAFWAEGAEGFSAGVSNFRPEVGLELFDALTNGEWERARELRNICLPYQNFRDQTGTENEIPGAISIPAVKKGLELAGLHGGEVREPIRSLSEEDERRAEELYGELDDDIARLVE</sequence>
<gene>
    <name evidence="3" type="ORF">FEJ81_21975</name>
</gene>
<dbReference type="GO" id="GO:0008675">
    <property type="term" value="F:2-dehydro-3-deoxy-phosphogluconate aldolase activity"/>
    <property type="evidence" value="ECO:0007669"/>
    <property type="project" value="UniProtKB-ARBA"/>
</dbReference>
<organism evidence="3 4">
    <name type="scientific">Natrinema versiforme</name>
    <dbReference type="NCBI Taxonomy" id="88724"/>
    <lineage>
        <taxon>Archaea</taxon>
        <taxon>Methanobacteriati</taxon>
        <taxon>Methanobacteriota</taxon>
        <taxon>Stenosarchaea group</taxon>
        <taxon>Halobacteria</taxon>
        <taxon>Halobacteriales</taxon>
        <taxon>Natrialbaceae</taxon>
        <taxon>Natrinema</taxon>
    </lineage>
</organism>
<dbReference type="Pfam" id="PF00701">
    <property type="entry name" value="DHDPS"/>
    <property type="match status" value="1"/>
</dbReference>
<name>A0A4P8WN82_9EURY</name>
<dbReference type="RefSeq" id="WP_138247340.1">
    <property type="nucleotide sequence ID" value="NZ_CP040332.1"/>
</dbReference>
<geneLocation type="plasmid" evidence="4">
    <name>pnve414</name>
</geneLocation>
<keyword evidence="1" id="KW-0456">Lyase</keyword>
<protein>
    <submittedName>
        <fullName evidence="3">Dihydrodipicolinate synthase family protein</fullName>
    </submittedName>
</protein>
<reference evidence="4" key="1">
    <citation type="submission" date="2019-05" db="EMBL/GenBank/DDBJ databases">
        <title>Genome sequence and methylation pattern of the halophilic Archaeon Natrinema versiforme BOL5-4.</title>
        <authorList>
            <person name="DasSarma P."/>
            <person name="Anton B.P."/>
            <person name="DasSarma S.L."/>
            <person name="Martinez F.L."/>
            <person name="Guzman D."/>
            <person name="Roberts R.J."/>
            <person name="DasSarma S."/>
        </authorList>
    </citation>
    <scope>NUCLEOTIDE SEQUENCE [LARGE SCALE GENOMIC DNA]</scope>
    <source>
        <strain evidence="4">BOL5-4</strain>
        <plasmid evidence="4">pnve414</plasmid>
    </source>
</reference>
<dbReference type="PANTHER" id="PTHR12128:SF66">
    <property type="entry name" value="4-HYDROXY-2-OXOGLUTARATE ALDOLASE, MITOCHONDRIAL"/>
    <property type="match status" value="1"/>
</dbReference>
<dbReference type="GeneID" id="40268001"/>
<feature type="active site" description="Proton donor/acceptor" evidence="2">
    <location>
        <position position="142"/>
    </location>
</feature>
<dbReference type="SUPFAM" id="SSF51569">
    <property type="entry name" value="Aldolase"/>
    <property type="match status" value="1"/>
</dbReference>
<evidence type="ECO:0000256" key="1">
    <source>
        <dbReference type="ARBA" id="ARBA00023239"/>
    </source>
</evidence>
<dbReference type="Proteomes" id="UP000302218">
    <property type="component" value="Plasmid pNVE414"/>
</dbReference>
<dbReference type="InterPro" id="IPR013785">
    <property type="entry name" value="Aldolase_TIM"/>
</dbReference>
<dbReference type="PIRSF" id="PIRSF001365">
    <property type="entry name" value="DHDPS"/>
    <property type="match status" value="1"/>
</dbReference>
<evidence type="ECO:0000256" key="2">
    <source>
        <dbReference type="PIRSR" id="PIRSR001365-1"/>
    </source>
</evidence>
<evidence type="ECO:0000313" key="3">
    <source>
        <dbReference type="EMBL" id="QCS44950.1"/>
    </source>
</evidence>
<dbReference type="KEGG" id="nvr:FEJ81_21975"/>
<dbReference type="PANTHER" id="PTHR12128">
    <property type="entry name" value="DIHYDRODIPICOLINATE SYNTHASE"/>
    <property type="match status" value="1"/>
</dbReference>
<dbReference type="Gene3D" id="3.20.20.70">
    <property type="entry name" value="Aldolase class I"/>
    <property type="match status" value="1"/>
</dbReference>
<dbReference type="EMBL" id="CP040332">
    <property type="protein sequence ID" value="QCS44950.1"/>
    <property type="molecule type" value="Genomic_DNA"/>
</dbReference>
<accession>A0A4P8WN82</accession>
<keyword evidence="3" id="KW-0614">Plasmid</keyword>
<feature type="active site" description="Schiff-base intermediate with substrate" evidence="2">
    <location>
        <position position="166"/>
    </location>
</feature>
<proteinExistence type="predicted"/>
<dbReference type="AlphaFoldDB" id="A0A4P8WN82"/>
<dbReference type="InterPro" id="IPR002220">
    <property type="entry name" value="DapA-like"/>
</dbReference>
<dbReference type="OrthoDB" id="33636at2157"/>
<dbReference type="CDD" id="cd00408">
    <property type="entry name" value="DHDPS-like"/>
    <property type="match status" value="1"/>
</dbReference>